<feature type="transmembrane region" description="Helical" evidence="7">
    <location>
        <begin position="442"/>
        <end position="463"/>
    </location>
</feature>
<dbReference type="InterPro" id="IPR011701">
    <property type="entry name" value="MFS"/>
</dbReference>
<feature type="transmembrane region" description="Helical" evidence="7">
    <location>
        <begin position="184"/>
        <end position="203"/>
    </location>
</feature>
<evidence type="ECO:0000256" key="1">
    <source>
        <dbReference type="ARBA" id="ARBA00004141"/>
    </source>
</evidence>
<dbReference type="AlphaFoldDB" id="R8BNN3"/>
<dbReference type="GO" id="GO:0016020">
    <property type="term" value="C:membrane"/>
    <property type="evidence" value="ECO:0007669"/>
    <property type="project" value="UniProtKB-SubCell"/>
</dbReference>
<feature type="domain" description="Major facilitator superfamily (MFS) profile" evidence="8">
    <location>
        <begin position="56"/>
        <end position="468"/>
    </location>
</feature>
<sequence length="530" mass="58752">MLWSRRLKDILTAVTPNKHRFERMAPEVTTEAAQSSHVEAGAAMARRVLRKIDYRLIPLLFITYMLNFMDKTILSSASVFGLREDTNLQGQDYSWVSSVFYFGYLGWEYPTTILIAKLPAARYMTANTLFWGTVVALTAACTNYGGLLTVRFLLGVAEATITPAFMFITSTWYTRDEIPTRTGIWFSGNSVGGMIASLLAFGIGHIEDKVGPWRWLYIILGVVTFLWAFVLFALLPDTISSAKFLTPEERQFAADRAVIAGTGRTEKTHWKWVQMREALMDPKTWFIFGLEILTQIPNGGTQNFANLVIKSFGFTSLQSTLINIPYSLLTAGIIMGTGYLSGRFRSLNCLLIIGVVLPCITGSALIYSREHTSKGVQLFGYFLLSSGPAAMPLALSLVQANTRGVTKKMTVSALLFIAYCTGNIAGPQFFKASEAPTYNTAFRTIMICYALVVLLVLCMRFYLQWMNKRLAQREGFEGSAGAAGAVGGGKLVEVDGTGKTIAQAVNDVELRSEDYEDVTDWNTAGFRYRL</sequence>
<accession>R8BNN3</accession>
<dbReference type="SUPFAM" id="SSF103473">
    <property type="entry name" value="MFS general substrate transporter"/>
    <property type="match status" value="1"/>
</dbReference>
<proteinExistence type="inferred from homology"/>
<keyword evidence="5 7" id="KW-0472">Membrane</keyword>
<gene>
    <name evidence="9" type="ORF">UCRPA7_3546</name>
</gene>
<dbReference type="HOGENOM" id="CLU_001265_0_5_1"/>
<evidence type="ECO:0000313" key="9">
    <source>
        <dbReference type="EMBL" id="EOO00957.1"/>
    </source>
</evidence>
<evidence type="ECO:0000313" key="10">
    <source>
        <dbReference type="Proteomes" id="UP000014074"/>
    </source>
</evidence>
<comment type="similarity">
    <text evidence="6">Belongs to the major facilitator superfamily. Allantoate permease family.</text>
</comment>
<evidence type="ECO:0000256" key="4">
    <source>
        <dbReference type="ARBA" id="ARBA00022989"/>
    </source>
</evidence>
<comment type="subcellular location">
    <subcellularLocation>
        <location evidence="1">Membrane</location>
        <topology evidence="1">Multi-pass membrane protein</topology>
    </subcellularLocation>
</comment>
<feature type="transmembrane region" description="Helical" evidence="7">
    <location>
        <begin position="152"/>
        <end position="172"/>
    </location>
</feature>
<feature type="transmembrane region" description="Helical" evidence="7">
    <location>
        <begin position="94"/>
        <end position="116"/>
    </location>
</feature>
<dbReference type="GO" id="GO:0022857">
    <property type="term" value="F:transmembrane transporter activity"/>
    <property type="evidence" value="ECO:0007669"/>
    <property type="project" value="InterPro"/>
</dbReference>
<feature type="transmembrane region" description="Helical" evidence="7">
    <location>
        <begin position="215"/>
        <end position="235"/>
    </location>
</feature>
<evidence type="ECO:0000256" key="6">
    <source>
        <dbReference type="ARBA" id="ARBA00037968"/>
    </source>
</evidence>
<dbReference type="RefSeq" id="XP_007914315.1">
    <property type="nucleotide sequence ID" value="XM_007916124.1"/>
</dbReference>
<dbReference type="PROSITE" id="PS50850">
    <property type="entry name" value="MFS"/>
    <property type="match status" value="1"/>
</dbReference>
<feature type="transmembrane region" description="Helical" evidence="7">
    <location>
        <begin position="410"/>
        <end position="430"/>
    </location>
</feature>
<keyword evidence="10" id="KW-1185">Reference proteome</keyword>
<dbReference type="OrthoDB" id="6730379at2759"/>
<name>R8BNN3_PHAM7</name>
<reference evidence="10" key="1">
    <citation type="journal article" date="2013" name="Genome Announc.">
        <title>Draft genome sequence of the ascomycete Phaeoacremonium aleophilum strain UCR-PA7, a causal agent of the esca disease complex in grapevines.</title>
        <authorList>
            <person name="Blanco-Ulate B."/>
            <person name="Rolshausen P."/>
            <person name="Cantu D."/>
        </authorList>
    </citation>
    <scope>NUCLEOTIDE SEQUENCE [LARGE SCALE GENOMIC DNA]</scope>
    <source>
        <strain evidence="10">UCR-PA7</strain>
    </source>
</reference>
<evidence type="ECO:0000256" key="7">
    <source>
        <dbReference type="SAM" id="Phobius"/>
    </source>
</evidence>
<keyword evidence="4 7" id="KW-1133">Transmembrane helix</keyword>
<dbReference type="Proteomes" id="UP000014074">
    <property type="component" value="Unassembled WGS sequence"/>
</dbReference>
<dbReference type="InterPro" id="IPR020846">
    <property type="entry name" value="MFS_dom"/>
</dbReference>
<dbReference type="Gene3D" id="1.20.1250.20">
    <property type="entry name" value="MFS general substrate transporter like domains"/>
    <property type="match status" value="2"/>
</dbReference>
<evidence type="ECO:0000256" key="5">
    <source>
        <dbReference type="ARBA" id="ARBA00023136"/>
    </source>
</evidence>
<dbReference type="PANTHER" id="PTHR43791:SF10">
    <property type="entry name" value="MAJOR FACILITATOR SUPERFAMILY (MFS) PROFILE DOMAIN-CONTAINING PROTEIN"/>
    <property type="match status" value="1"/>
</dbReference>
<dbReference type="GeneID" id="19323905"/>
<keyword evidence="2" id="KW-0813">Transport</keyword>
<feature type="transmembrane region" description="Helical" evidence="7">
    <location>
        <begin position="379"/>
        <end position="398"/>
    </location>
</feature>
<evidence type="ECO:0000259" key="8">
    <source>
        <dbReference type="PROSITE" id="PS50850"/>
    </source>
</evidence>
<feature type="transmembrane region" description="Helical" evidence="7">
    <location>
        <begin position="347"/>
        <end position="367"/>
    </location>
</feature>
<dbReference type="eggNOG" id="KOG2533">
    <property type="taxonomic scope" value="Eukaryota"/>
</dbReference>
<dbReference type="EMBL" id="KB933059">
    <property type="protein sequence ID" value="EOO00957.1"/>
    <property type="molecule type" value="Genomic_DNA"/>
</dbReference>
<dbReference type="Pfam" id="PF07690">
    <property type="entry name" value="MFS_1"/>
    <property type="match status" value="1"/>
</dbReference>
<dbReference type="InterPro" id="IPR036259">
    <property type="entry name" value="MFS_trans_sf"/>
</dbReference>
<evidence type="ECO:0000256" key="2">
    <source>
        <dbReference type="ARBA" id="ARBA00022448"/>
    </source>
</evidence>
<evidence type="ECO:0000256" key="3">
    <source>
        <dbReference type="ARBA" id="ARBA00022692"/>
    </source>
</evidence>
<dbReference type="FunFam" id="1.20.1250.20:FF:000064">
    <property type="entry name" value="MFS allantoate transporter"/>
    <property type="match status" value="1"/>
</dbReference>
<dbReference type="KEGG" id="tmn:UCRPA7_3546"/>
<feature type="transmembrane region" description="Helical" evidence="7">
    <location>
        <begin position="128"/>
        <end position="146"/>
    </location>
</feature>
<organism evidence="9 10">
    <name type="scientific">Phaeoacremonium minimum (strain UCR-PA7)</name>
    <name type="common">Esca disease fungus</name>
    <name type="synonym">Togninia minima</name>
    <dbReference type="NCBI Taxonomy" id="1286976"/>
    <lineage>
        <taxon>Eukaryota</taxon>
        <taxon>Fungi</taxon>
        <taxon>Dikarya</taxon>
        <taxon>Ascomycota</taxon>
        <taxon>Pezizomycotina</taxon>
        <taxon>Sordariomycetes</taxon>
        <taxon>Sordariomycetidae</taxon>
        <taxon>Togniniales</taxon>
        <taxon>Togniniaceae</taxon>
        <taxon>Phaeoacremonium</taxon>
    </lineage>
</organism>
<keyword evidence="3 7" id="KW-0812">Transmembrane</keyword>
<protein>
    <submittedName>
        <fullName evidence="9">Putative allantoate permease protein</fullName>
    </submittedName>
</protein>
<dbReference type="PANTHER" id="PTHR43791">
    <property type="entry name" value="PERMEASE-RELATED"/>
    <property type="match status" value="1"/>
</dbReference>